<evidence type="ECO:0000313" key="1">
    <source>
        <dbReference type="EMBL" id="CAE4643345.1"/>
    </source>
</evidence>
<gene>
    <name evidence="1" type="ORF">DBRI00130_LOCUS33992</name>
</gene>
<accession>A0A7S4SG79</accession>
<organism evidence="1">
    <name type="scientific">Ditylum brightwellii</name>
    <dbReference type="NCBI Taxonomy" id="49249"/>
    <lineage>
        <taxon>Eukaryota</taxon>
        <taxon>Sar</taxon>
        <taxon>Stramenopiles</taxon>
        <taxon>Ochrophyta</taxon>
        <taxon>Bacillariophyta</taxon>
        <taxon>Mediophyceae</taxon>
        <taxon>Lithodesmiophycidae</taxon>
        <taxon>Lithodesmiales</taxon>
        <taxon>Lithodesmiaceae</taxon>
        <taxon>Ditylum</taxon>
    </lineage>
</organism>
<name>A0A7S4SG79_9STRA</name>
<reference evidence="1" key="1">
    <citation type="submission" date="2021-01" db="EMBL/GenBank/DDBJ databases">
        <authorList>
            <person name="Corre E."/>
            <person name="Pelletier E."/>
            <person name="Niang G."/>
            <person name="Scheremetjew M."/>
            <person name="Finn R."/>
            <person name="Kale V."/>
            <person name="Holt S."/>
            <person name="Cochrane G."/>
            <person name="Meng A."/>
            <person name="Brown T."/>
            <person name="Cohen L."/>
        </authorList>
    </citation>
    <scope>NUCLEOTIDE SEQUENCE</scope>
    <source>
        <strain evidence="1">GSO104</strain>
    </source>
</reference>
<dbReference type="EMBL" id="HBNS01043784">
    <property type="protein sequence ID" value="CAE4643345.1"/>
    <property type="molecule type" value="Transcribed_RNA"/>
</dbReference>
<proteinExistence type="predicted"/>
<dbReference type="AlphaFoldDB" id="A0A7S4SG79"/>
<protein>
    <submittedName>
        <fullName evidence="1">Uncharacterized protein</fullName>
    </submittedName>
</protein>
<dbReference type="PANTHER" id="PTHR43642:SF1">
    <property type="entry name" value="HYBRID SIGNAL TRANSDUCTION HISTIDINE KINASE G"/>
    <property type="match status" value="1"/>
</dbReference>
<dbReference type="PANTHER" id="PTHR43642">
    <property type="entry name" value="HYBRID SIGNAL TRANSDUCTION HISTIDINE KINASE G"/>
    <property type="match status" value="1"/>
</dbReference>
<dbReference type="InterPro" id="IPR053159">
    <property type="entry name" value="Hybrid_Histidine_Kinase"/>
</dbReference>
<sequence length="517" mass="59613">MSSIKSEDEKMMLAKLNLRAGMKAMSLSTFSSCASYFSDGIKLLRKDHWENDYELSLHLHNYYAEAEYCNGNFSQAREVIKAVFDKSIAFYDRLRAYFVLIKMLGAENKLREALEMGITVLTCLGKSLPFGLCDVSTASKDFNKIRATFESMTDDEFFGIRAMENSDALITMSFTSELLVIAYFINEDMCVCLVNYMLQLSLNYGVCKESSFALASFSGLLFGLGDLKASKKSSHFALSLLDRLNCKEMLPRVYICVYSSALIKHETSKKVSEKFLYGYEVGMQTGDILFAMYCARTYCTQRFFCGVGLDELVRDIEVWRQQMIAYKQMWNLNIFNSFRHKVLTLINYSDDNLQQFNDLFAEGMKSLKSHIEQKRHLPATVLCSYFSCTAYFFCEYDFARDMIETKWKLEKNIKRKYWAVGAAKFYETLICIALARETNEDKWRKYALQCFEEEKKLNSSELHRLLILETEIDIIIGKTKNTITNYNKAINAARESQHIHEEAILSTAKAISVKFET</sequence>